<evidence type="ECO:0000313" key="2">
    <source>
        <dbReference type="EMBL" id="CUS95371.1"/>
    </source>
</evidence>
<accession>A0A0P1LTU0</accession>
<dbReference type="SUPFAM" id="SSF117856">
    <property type="entry name" value="AF0104/ALDC/Ptd012-like"/>
    <property type="match status" value="1"/>
</dbReference>
<dbReference type="STRING" id="1633631.GCA_001442925_00586"/>
<dbReference type="OrthoDB" id="9791702at2"/>
<name>A0A0P1MEE0_9BACT</name>
<accession>A0A0P1P847</accession>
<accession>A0A0N7MVB4</accession>
<reference evidence="2 5" key="1">
    <citation type="submission" date="2015-11" db="EMBL/GenBank/DDBJ databases">
        <authorList>
            <person name="Varghese N."/>
        </authorList>
    </citation>
    <scope>NUCLEOTIDE SEQUENCE [LARGE SCALE GENOMIC DNA]</scope>
    <source>
        <strain evidence="2 5">JGI-8</strain>
    </source>
</reference>
<accession>A0A0P1MEE0</accession>
<gene>
    <name evidence="3" type="ORF">JGI4_00586</name>
    <name evidence="2" type="ORF">JGI8_02151</name>
</gene>
<keyword evidence="5" id="KW-1185">Reference proteome</keyword>
<dbReference type="PROSITE" id="PS51742">
    <property type="entry name" value="PPC"/>
    <property type="match status" value="1"/>
</dbReference>
<dbReference type="PANTHER" id="PTHR34988">
    <property type="entry name" value="PROTEIN, PUTATIVE-RELATED"/>
    <property type="match status" value="1"/>
</dbReference>
<accession>A0A0P1LWU7</accession>
<evidence type="ECO:0000313" key="5">
    <source>
        <dbReference type="Proteomes" id="UP000182200"/>
    </source>
</evidence>
<dbReference type="InterPro" id="IPR005175">
    <property type="entry name" value="PPC_dom"/>
</dbReference>
<dbReference type="EMBL" id="FAOP01000003">
    <property type="protein sequence ID" value="CUU02748.1"/>
    <property type="molecule type" value="Genomic_DNA"/>
</dbReference>
<accession>A0A0S4MUR9</accession>
<protein>
    <recommendedName>
        <fullName evidence="1">PPC domain-containing protein</fullName>
    </recommendedName>
</protein>
<dbReference type="InterPro" id="IPR025707">
    <property type="entry name" value="DNA_bp_PD1"/>
</dbReference>
<evidence type="ECO:0000259" key="1">
    <source>
        <dbReference type="PROSITE" id="PS51742"/>
    </source>
</evidence>
<organism evidence="3 4">
    <name type="scientific">Candidatus Kryptonium thompsonii</name>
    <dbReference type="NCBI Taxonomy" id="1633631"/>
    <lineage>
        <taxon>Bacteria</taxon>
        <taxon>Pseudomonadati</taxon>
        <taxon>Candidatus Kryptoniota</taxon>
        <taxon>Candidatus Kryptonium</taxon>
    </lineage>
</organism>
<accession>A0A0P1LQK6</accession>
<dbReference type="Proteomes" id="UP000182200">
    <property type="component" value="Unassembled WGS sequence"/>
</dbReference>
<reference evidence="3 4" key="2">
    <citation type="submission" date="2015-11" db="EMBL/GenBank/DDBJ databases">
        <authorList>
            <person name="Zhang Y."/>
            <person name="Guo Z."/>
        </authorList>
    </citation>
    <scope>NUCLEOTIDE SEQUENCE [LARGE SCALE GENOMIC DNA]</scope>
    <source>
        <strain evidence="3">JGI-4</strain>
    </source>
</reference>
<accession>A0A0P1LZ90</accession>
<dbReference type="EMBL" id="CZVI01000071">
    <property type="protein sequence ID" value="CUS95371.1"/>
    <property type="molecule type" value="Genomic_DNA"/>
</dbReference>
<accession>A0A0P1MWF8</accession>
<feature type="domain" description="PPC" evidence="1">
    <location>
        <begin position="6"/>
        <end position="143"/>
    </location>
</feature>
<accession>A0A0P1LV29</accession>
<dbReference type="PIRSF" id="PIRSF016702">
    <property type="entry name" value="DNA_bp_PD1"/>
    <property type="match status" value="1"/>
</dbReference>
<accession>A0A0N7MYM3</accession>
<evidence type="ECO:0000313" key="3">
    <source>
        <dbReference type="EMBL" id="CUU02748.1"/>
    </source>
</evidence>
<dbReference type="CDD" id="cd11378">
    <property type="entry name" value="DUF296"/>
    <property type="match status" value="1"/>
</dbReference>
<sequence>MSRKQYSLRRTYIGRLPEGADLLESITRICKEENIRIGKITAIGAVKKAVIAFYDQVEKKYHNLELDQEMEIVSCIGNVSVLNGQPFVHCHIALADNQGKCFGGHLMMGTEIFACELIIEEFEGEPLERVYDEKSGLSLWHPASILME</sequence>
<evidence type="ECO:0000313" key="4">
    <source>
        <dbReference type="Proteomes" id="UP000182011"/>
    </source>
</evidence>
<dbReference type="Gene3D" id="3.30.1330.80">
    <property type="entry name" value="Hypothetical protein, similar to alpha- acetolactate decarboxylase, domain 2"/>
    <property type="match status" value="1"/>
</dbReference>
<dbReference type="AlphaFoldDB" id="A0A0P1MEE0"/>
<dbReference type="Pfam" id="PF03479">
    <property type="entry name" value="PCC"/>
    <property type="match status" value="1"/>
</dbReference>
<dbReference type="RefSeq" id="WP_047133434.1">
    <property type="nucleotide sequence ID" value="NZ_CZVI01000071.1"/>
</dbReference>
<dbReference type="Proteomes" id="UP000182011">
    <property type="component" value="Unassembled WGS sequence"/>
</dbReference>
<accession>A0A0P1P4E7</accession>
<proteinExistence type="predicted"/>
<dbReference type="PANTHER" id="PTHR34988:SF1">
    <property type="entry name" value="DNA-BINDING PROTEIN"/>
    <property type="match status" value="1"/>
</dbReference>